<keyword evidence="10" id="KW-1185">Reference proteome</keyword>
<evidence type="ECO:0000256" key="8">
    <source>
        <dbReference type="ARBA" id="ARBA00048109"/>
    </source>
</evidence>
<dbReference type="InterPro" id="IPR029058">
    <property type="entry name" value="AB_hydrolase_fold"/>
</dbReference>
<evidence type="ECO:0000256" key="2">
    <source>
        <dbReference type="ARBA" id="ARBA00005622"/>
    </source>
</evidence>
<dbReference type="PANTHER" id="PTHR40841:SF2">
    <property type="entry name" value="SIDEROPHORE-DEGRADING ESTERASE (EUROFUNG)"/>
    <property type="match status" value="1"/>
</dbReference>
<reference evidence="10" key="1">
    <citation type="journal article" date="2019" name="Int. J. Syst. Evol. Microbiol.">
        <title>The Global Catalogue of Microorganisms (GCM) 10K type strain sequencing project: providing services to taxonomists for standard genome sequencing and annotation.</title>
        <authorList>
            <consortium name="The Broad Institute Genomics Platform"/>
            <consortium name="The Broad Institute Genome Sequencing Center for Infectious Disease"/>
            <person name="Wu L."/>
            <person name="Ma J."/>
        </authorList>
    </citation>
    <scope>NUCLEOTIDE SEQUENCE [LARGE SCALE GENOMIC DNA]</scope>
    <source>
        <strain evidence="10">KCTC 32998</strain>
    </source>
</reference>
<gene>
    <name evidence="9" type="ORF">GCM10009038_16900</name>
</gene>
<dbReference type="Pfam" id="PF00756">
    <property type="entry name" value="Esterase"/>
    <property type="match status" value="1"/>
</dbReference>
<dbReference type="EMBL" id="BMZI01000003">
    <property type="protein sequence ID" value="GHB18490.1"/>
    <property type="molecule type" value="Genomic_DNA"/>
</dbReference>
<comment type="catalytic activity">
    <reaction evidence="1">
        <text>2 alpha,alpha'-trehalose 6-mycolate = alpha,alpha'-trehalose 6,6'-bismycolate + alpha,alpha-trehalose</text>
        <dbReference type="Rhea" id="RHEA:23472"/>
        <dbReference type="ChEBI" id="CHEBI:16551"/>
        <dbReference type="ChEBI" id="CHEBI:18195"/>
        <dbReference type="ChEBI" id="CHEBI:18234"/>
        <dbReference type="EC" id="2.3.1.122"/>
    </reaction>
</comment>
<evidence type="ECO:0000256" key="5">
    <source>
        <dbReference type="ARBA" id="ARBA00013244"/>
    </source>
</evidence>
<dbReference type="InterPro" id="IPR052558">
    <property type="entry name" value="Siderophore_Hydrolase_D"/>
</dbReference>
<comment type="similarity">
    <text evidence="2">Belongs to the esterase D family.</text>
</comment>
<dbReference type="RefSeq" id="WP_229809008.1">
    <property type="nucleotide sequence ID" value="NZ_BMZI01000003.1"/>
</dbReference>
<evidence type="ECO:0000256" key="1">
    <source>
        <dbReference type="ARBA" id="ARBA00000697"/>
    </source>
</evidence>
<sequence>MSRSKTPSDPQRRRMLTGLARTSLAGASLASLGIAGSATLARAGRVSASQAPADPPVVLDHSRQWRIHNAAGDAYRIMISLPEGAPPEGGYPVLYVLDGNGYFPPFHAARETVERYRKTIIIGVGYPEAQALNFLRRSYDFSPPAPPDHDDPPQGGQDEFLAFLEQRLMPKVEAELPINPHQQSLFGHSFGGMFAIYALFNRPRLFAHVVAVSPTLWWDSHYLLALEPGFVEAVNTRQFKNPPSLALIAAEGDTPQEIQEAQAMAARLEPLAASGFRSSYALIPGVDHETVPFKIVPRVMREVFEVGYTP</sequence>
<comment type="catalytic activity">
    <reaction evidence="8">
        <text>an acyl-CoA + a 1,2-diacyl-sn-glycerol = a triacyl-sn-glycerol + CoA</text>
        <dbReference type="Rhea" id="RHEA:10868"/>
        <dbReference type="ChEBI" id="CHEBI:17815"/>
        <dbReference type="ChEBI" id="CHEBI:57287"/>
        <dbReference type="ChEBI" id="CHEBI:58342"/>
        <dbReference type="ChEBI" id="CHEBI:64615"/>
        <dbReference type="EC" id="2.3.1.20"/>
    </reaction>
</comment>
<protein>
    <recommendedName>
        <fullName evidence="7">Acyl-CoA:diacylglycerol acyltransferase</fullName>
        <ecNumber evidence="4">2.3.1.122</ecNumber>
        <ecNumber evidence="5">2.3.1.20</ecNumber>
    </recommendedName>
</protein>
<dbReference type="InterPro" id="IPR006311">
    <property type="entry name" value="TAT_signal"/>
</dbReference>
<organism evidence="9 10">
    <name type="scientific">Salinicola rhizosphaerae</name>
    <dbReference type="NCBI Taxonomy" id="1443141"/>
    <lineage>
        <taxon>Bacteria</taxon>
        <taxon>Pseudomonadati</taxon>
        <taxon>Pseudomonadota</taxon>
        <taxon>Gammaproteobacteria</taxon>
        <taxon>Oceanospirillales</taxon>
        <taxon>Halomonadaceae</taxon>
        <taxon>Salinicola</taxon>
    </lineage>
</organism>
<dbReference type="InterPro" id="IPR000801">
    <property type="entry name" value="Esterase-like"/>
</dbReference>
<dbReference type="PANTHER" id="PTHR40841">
    <property type="entry name" value="SIDEROPHORE TRIACETYLFUSARININE C ESTERASE"/>
    <property type="match status" value="1"/>
</dbReference>
<evidence type="ECO:0000256" key="7">
    <source>
        <dbReference type="ARBA" id="ARBA00032572"/>
    </source>
</evidence>
<evidence type="ECO:0000256" key="4">
    <source>
        <dbReference type="ARBA" id="ARBA00012820"/>
    </source>
</evidence>
<comment type="caution">
    <text evidence="9">The sequence shown here is derived from an EMBL/GenBank/DDBJ whole genome shotgun (WGS) entry which is preliminary data.</text>
</comment>
<dbReference type="Proteomes" id="UP000646745">
    <property type="component" value="Unassembled WGS sequence"/>
</dbReference>
<dbReference type="EC" id="2.3.1.20" evidence="5"/>
<dbReference type="Gene3D" id="3.40.50.1820">
    <property type="entry name" value="alpha/beta hydrolase"/>
    <property type="match status" value="1"/>
</dbReference>
<evidence type="ECO:0000256" key="3">
    <source>
        <dbReference type="ARBA" id="ARBA00005874"/>
    </source>
</evidence>
<proteinExistence type="inferred from homology"/>
<evidence type="ECO:0000256" key="6">
    <source>
        <dbReference type="ARBA" id="ARBA00022801"/>
    </source>
</evidence>
<dbReference type="PROSITE" id="PS51318">
    <property type="entry name" value="TAT"/>
    <property type="match status" value="1"/>
</dbReference>
<comment type="similarity">
    <text evidence="3">Belongs to the mycobacterial A85 antigen family.</text>
</comment>
<keyword evidence="6" id="KW-0378">Hydrolase</keyword>
<dbReference type="EC" id="2.3.1.122" evidence="4"/>
<evidence type="ECO:0000313" key="9">
    <source>
        <dbReference type="EMBL" id="GHB18490.1"/>
    </source>
</evidence>
<evidence type="ECO:0000313" key="10">
    <source>
        <dbReference type="Proteomes" id="UP000646745"/>
    </source>
</evidence>
<dbReference type="SUPFAM" id="SSF53474">
    <property type="entry name" value="alpha/beta-Hydrolases"/>
    <property type="match status" value="1"/>
</dbReference>
<name>A0ABQ3DWK6_9GAMM</name>
<accession>A0ABQ3DWK6</accession>